<evidence type="ECO:0000256" key="10">
    <source>
        <dbReference type="ARBA" id="ARBA00023235"/>
    </source>
</evidence>
<evidence type="ECO:0000256" key="12">
    <source>
        <dbReference type="ARBA" id="ARBA00034808"/>
    </source>
</evidence>
<keyword evidence="1" id="KW-0540">Nuclease</keyword>
<dbReference type="InterPro" id="IPR014017">
    <property type="entry name" value="DNA_helicase_UvrD-like_C"/>
</dbReference>
<keyword evidence="8" id="KW-0238">DNA-binding</keyword>
<dbReference type="Pfam" id="PF12705">
    <property type="entry name" value="PDDEXK_1"/>
    <property type="match status" value="1"/>
</dbReference>
<evidence type="ECO:0000256" key="4">
    <source>
        <dbReference type="ARBA" id="ARBA00022801"/>
    </source>
</evidence>
<evidence type="ECO:0000313" key="20">
    <source>
        <dbReference type="Proteomes" id="UP001152321"/>
    </source>
</evidence>
<evidence type="ECO:0000256" key="5">
    <source>
        <dbReference type="ARBA" id="ARBA00022806"/>
    </source>
</evidence>
<keyword evidence="2 15" id="KW-0547">Nucleotide-binding</keyword>
<keyword evidence="6" id="KW-0269">Exonuclease</keyword>
<dbReference type="InterPro" id="IPR027417">
    <property type="entry name" value="P-loop_NTPase"/>
</dbReference>
<protein>
    <recommendedName>
        <fullName evidence="12">DNA 3'-5' helicase</fullName>
        <ecNumber evidence="12">5.6.2.4</ecNumber>
    </recommendedName>
    <alternativeName>
        <fullName evidence="13">DNA 3'-5' helicase II</fullName>
    </alternativeName>
</protein>
<feature type="region of interest" description="Disordered" evidence="16">
    <location>
        <begin position="810"/>
        <end position="834"/>
    </location>
</feature>
<evidence type="ECO:0000259" key="17">
    <source>
        <dbReference type="PROSITE" id="PS51198"/>
    </source>
</evidence>
<keyword evidence="10" id="KW-0413">Isomerase</keyword>
<dbReference type="PANTHER" id="PTHR11070">
    <property type="entry name" value="UVRD / RECB / PCRA DNA HELICASE FAMILY MEMBER"/>
    <property type="match status" value="1"/>
</dbReference>
<dbReference type="Pfam" id="PF13361">
    <property type="entry name" value="UvrD_C"/>
    <property type="match status" value="2"/>
</dbReference>
<comment type="caution">
    <text evidence="19">The sequence shown here is derived from an EMBL/GenBank/DDBJ whole genome shotgun (WGS) entry which is preliminary data.</text>
</comment>
<proteinExistence type="predicted"/>
<feature type="domain" description="UvrD-like helicase C-terminal" evidence="18">
    <location>
        <begin position="411"/>
        <end position="693"/>
    </location>
</feature>
<dbReference type="Pfam" id="PF00580">
    <property type="entry name" value="UvrD-helicase"/>
    <property type="match status" value="1"/>
</dbReference>
<gene>
    <name evidence="19" type="ORF">NWE73_04385</name>
</gene>
<dbReference type="SUPFAM" id="SSF52540">
    <property type="entry name" value="P-loop containing nucleoside triphosphate hydrolases"/>
    <property type="match status" value="1"/>
</dbReference>
<name>A0ABT6DFH3_9BACT</name>
<dbReference type="EC" id="5.6.2.4" evidence="12"/>
<comment type="catalytic activity">
    <reaction evidence="14">
        <text>ATP + H2O = ADP + phosphate + H(+)</text>
        <dbReference type="Rhea" id="RHEA:13065"/>
        <dbReference type="ChEBI" id="CHEBI:15377"/>
        <dbReference type="ChEBI" id="CHEBI:15378"/>
        <dbReference type="ChEBI" id="CHEBI:30616"/>
        <dbReference type="ChEBI" id="CHEBI:43474"/>
        <dbReference type="ChEBI" id="CHEBI:456216"/>
        <dbReference type="EC" id="5.6.2.4"/>
    </reaction>
</comment>
<dbReference type="EMBL" id="JANRMI010000001">
    <property type="protein sequence ID" value="MDG0815590.1"/>
    <property type="molecule type" value="Genomic_DNA"/>
</dbReference>
<evidence type="ECO:0000256" key="7">
    <source>
        <dbReference type="ARBA" id="ARBA00022840"/>
    </source>
</evidence>
<dbReference type="Gene3D" id="1.10.486.10">
    <property type="entry name" value="PCRA, domain 4"/>
    <property type="match status" value="1"/>
</dbReference>
<keyword evidence="20" id="KW-1185">Reference proteome</keyword>
<dbReference type="PROSITE" id="PS51198">
    <property type="entry name" value="UVRD_HELICASE_ATP_BIND"/>
    <property type="match status" value="1"/>
</dbReference>
<dbReference type="PROSITE" id="PS51217">
    <property type="entry name" value="UVRD_HELICASE_CTER"/>
    <property type="match status" value="1"/>
</dbReference>
<evidence type="ECO:0000256" key="9">
    <source>
        <dbReference type="ARBA" id="ARBA00023204"/>
    </source>
</evidence>
<dbReference type="Gene3D" id="3.40.50.300">
    <property type="entry name" value="P-loop containing nucleotide triphosphate hydrolases"/>
    <property type="match status" value="4"/>
</dbReference>
<dbReference type="SUPFAM" id="SSF52980">
    <property type="entry name" value="Restriction endonuclease-like"/>
    <property type="match status" value="1"/>
</dbReference>
<evidence type="ECO:0000313" key="19">
    <source>
        <dbReference type="EMBL" id="MDG0815590.1"/>
    </source>
</evidence>
<dbReference type="InterPro" id="IPR000212">
    <property type="entry name" value="DNA_helicase_UvrD/REP"/>
</dbReference>
<evidence type="ECO:0000256" key="16">
    <source>
        <dbReference type="SAM" id="MobiDB-lite"/>
    </source>
</evidence>
<dbReference type="Proteomes" id="UP001152321">
    <property type="component" value="Unassembled WGS sequence"/>
</dbReference>
<evidence type="ECO:0000256" key="14">
    <source>
        <dbReference type="ARBA" id="ARBA00048988"/>
    </source>
</evidence>
<dbReference type="InterPro" id="IPR011335">
    <property type="entry name" value="Restrct_endonuc-II-like"/>
</dbReference>
<keyword evidence="9" id="KW-0234">DNA repair</keyword>
<feature type="compositionally biased region" description="Basic and acidic residues" evidence="16">
    <location>
        <begin position="810"/>
        <end position="829"/>
    </location>
</feature>
<keyword evidence="4 15" id="KW-0378">Hydrolase</keyword>
<evidence type="ECO:0000256" key="15">
    <source>
        <dbReference type="PROSITE-ProRule" id="PRU00560"/>
    </source>
</evidence>
<sequence>MSSPSPQLKNTILRAGAGAGKTTTLTKTFLQFADDFKIRHQKFPRIVVTTFTRKATQELKERLLKKALEEKREDLFQFVSSRSQVQISTIHGVLSLFLSRYGSSIGLTPDYSILSEIEVRRHARKIMRKYILENAQLQELLEEYDFQTLESALLQYFSEKIIFPKASFISKLELQKETKKLIDAIGGCLKNVCLEIEHEAENDKWKDYAASLRTFNWSVENEDFAGFFERLQSLWDFTTKPQFRKATPPFSLSLNEELEELRGRVDKLLEEPRYRPEFWAKHQKNCELFEELANSFCDDFLKLKLESGFLSMADLETLSYKIIKDSPDSAEKFSLEWDFWMVDEYQDTSPVQVELLGKLVGNRPVFVVGDPQQSIYLFRGARSEVFHDKVKEIEAEDGDVQVKLVNYRSSPEVLEFFNHYFTRIGRQFASMTPDPNKEKKGPTDPVVQVVRTETSDEDDISAETLAAVARIQELLNEGVSPEQICVLSRTHRTLEDISKVAQEYGVPLQLHSGSGFYERREVLDALAILKFLVNPHDNANFVALLRSPWLHISDSELLTYCHSFKHSFWKEALKALDSKPQNQGRAHPLHLLKQLQNWSEERGLSWTLKKALVELGLFDYSARIDSTGRREANLWKVVALLSGEERRPGFNFLDFLDTSLDTLSTDEGGEDSDATPVIEPKRVNFMTVHASKGLQFEHVILPGMGKDPRASFAPMISFHEKTGQWTLKVRDEGSQAMAGSVLADQIVDELRQREAEEFNRVLYVALTRAKSGVTLLWDHKVGKKSWAAQCPLNLEEGLHEEQDFSYVVRRENPQPRKMAEEDLQRKELRSPWQASQSEERKKYISVTELVTPEGVTGAEFTARVSQLAPGLARAQQGTNAHRLFEALKYTSYSDLTKFADEDLKKPLEFLATTKELPMLEIIEKGHVEWGFALSYQNSLMQGQIDLWGIVDDTLWMVDYKTGSQRYSDTAFKQLEAYTWAVHRMKYLENVKSVKLAVVYPMDEVVKVQEIKSLADLDKRLESQIQHYLAKK</sequence>
<reference evidence="19" key="1">
    <citation type="submission" date="2022-08" db="EMBL/GenBank/DDBJ databases">
        <title>Novel Bdellovibrio Species Isolated from Svalbard: Designation Bdellovibrio svalbardensis.</title>
        <authorList>
            <person name="Mitchell R.J."/>
            <person name="Choi S.Y."/>
        </authorList>
    </citation>
    <scope>NUCLEOTIDE SEQUENCE</scope>
    <source>
        <strain evidence="19">PAP01</strain>
    </source>
</reference>
<keyword evidence="5 15" id="KW-0347">Helicase</keyword>
<evidence type="ECO:0000256" key="13">
    <source>
        <dbReference type="ARBA" id="ARBA00034923"/>
    </source>
</evidence>
<feature type="binding site" evidence="15">
    <location>
        <begin position="15"/>
        <end position="22"/>
    </location>
    <ligand>
        <name>ATP</name>
        <dbReference type="ChEBI" id="CHEBI:30616"/>
    </ligand>
</feature>
<accession>A0ABT6DFH3</accession>
<dbReference type="RefSeq" id="WP_277577065.1">
    <property type="nucleotide sequence ID" value="NZ_JANRMI010000001.1"/>
</dbReference>
<keyword evidence="3" id="KW-0227">DNA damage</keyword>
<evidence type="ECO:0000256" key="8">
    <source>
        <dbReference type="ARBA" id="ARBA00023125"/>
    </source>
</evidence>
<evidence type="ECO:0000256" key="1">
    <source>
        <dbReference type="ARBA" id="ARBA00022722"/>
    </source>
</evidence>
<evidence type="ECO:0000256" key="11">
    <source>
        <dbReference type="ARBA" id="ARBA00034617"/>
    </source>
</evidence>
<dbReference type="InterPro" id="IPR011604">
    <property type="entry name" value="PDDEXK-like_dom_sf"/>
</dbReference>
<evidence type="ECO:0000256" key="6">
    <source>
        <dbReference type="ARBA" id="ARBA00022839"/>
    </source>
</evidence>
<feature type="domain" description="UvrD-like helicase ATP-binding" evidence="17">
    <location>
        <begin position="1"/>
        <end position="410"/>
    </location>
</feature>
<dbReference type="Gene3D" id="3.90.320.10">
    <property type="match status" value="1"/>
</dbReference>
<evidence type="ECO:0000259" key="18">
    <source>
        <dbReference type="PROSITE" id="PS51217"/>
    </source>
</evidence>
<dbReference type="InterPro" id="IPR014016">
    <property type="entry name" value="UvrD-like_ATP-bd"/>
</dbReference>
<comment type="catalytic activity">
    <reaction evidence="11">
        <text>Couples ATP hydrolysis with the unwinding of duplex DNA by translocating in the 3'-5' direction.</text>
        <dbReference type="EC" id="5.6.2.4"/>
    </reaction>
</comment>
<evidence type="ECO:0000256" key="3">
    <source>
        <dbReference type="ARBA" id="ARBA00022763"/>
    </source>
</evidence>
<organism evidence="19 20">
    <name type="scientific">Bdellovibrio svalbardensis</name>
    <dbReference type="NCBI Taxonomy" id="2972972"/>
    <lineage>
        <taxon>Bacteria</taxon>
        <taxon>Pseudomonadati</taxon>
        <taxon>Bdellovibrionota</taxon>
        <taxon>Bdellovibrionia</taxon>
        <taxon>Bdellovibrionales</taxon>
        <taxon>Pseudobdellovibrionaceae</taxon>
        <taxon>Bdellovibrio</taxon>
    </lineage>
</organism>
<keyword evidence="7 15" id="KW-0067">ATP-binding</keyword>
<dbReference type="InterPro" id="IPR038726">
    <property type="entry name" value="PDDEXK_AddAB-type"/>
</dbReference>
<dbReference type="PANTHER" id="PTHR11070:SF2">
    <property type="entry name" value="ATP-DEPENDENT DNA HELICASE SRS2"/>
    <property type="match status" value="1"/>
</dbReference>
<evidence type="ECO:0000256" key="2">
    <source>
        <dbReference type="ARBA" id="ARBA00022741"/>
    </source>
</evidence>